<dbReference type="GO" id="GO:0016020">
    <property type="term" value="C:membrane"/>
    <property type="evidence" value="ECO:0007669"/>
    <property type="project" value="UniProtKB-SubCell"/>
</dbReference>
<dbReference type="KEGG" id="spar:SPRG_08524"/>
<dbReference type="RefSeq" id="XP_012203157.1">
    <property type="nucleotide sequence ID" value="XM_012347767.1"/>
</dbReference>
<dbReference type="PROSITE" id="PS50866">
    <property type="entry name" value="GOLD"/>
    <property type="match status" value="1"/>
</dbReference>
<dbReference type="OMA" id="SNDVQHN"/>
<evidence type="ECO:0000256" key="9">
    <source>
        <dbReference type="SAM" id="SignalP"/>
    </source>
</evidence>
<evidence type="ECO:0000259" key="10">
    <source>
        <dbReference type="PROSITE" id="PS50866"/>
    </source>
</evidence>
<evidence type="ECO:0000256" key="1">
    <source>
        <dbReference type="ARBA" id="ARBA00004479"/>
    </source>
</evidence>
<evidence type="ECO:0000256" key="7">
    <source>
        <dbReference type="ARBA" id="ARBA00037847"/>
    </source>
</evidence>
<evidence type="ECO:0000313" key="11">
    <source>
        <dbReference type="EMBL" id="KDO26163.1"/>
    </source>
</evidence>
<proteinExistence type="inferred from homology"/>
<evidence type="ECO:0000256" key="3">
    <source>
        <dbReference type="ARBA" id="ARBA00022692"/>
    </source>
</evidence>
<dbReference type="InterPro" id="IPR015720">
    <property type="entry name" value="Emp24-like"/>
</dbReference>
<dbReference type="STRING" id="695850.A0A067C6N7"/>
<dbReference type="EMBL" id="KK583226">
    <property type="protein sequence ID" value="KDO26163.1"/>
    <property type="molecule type" value="Genomic_DNA"/>
</dbReference>
<organism evidence="11 12">
    <name type="scientific">Saprolegnia parasitica (strain CBS 223.65)</name>
    <dbReference type="NCBI Taxonomy" id="695850"/>
    <lineage>
        <taxon>Eukaryota</taxon>
        <taxon>Sar</taxon>
        <taxon>Stramenopiles</taxon>
        <taxon>Oomycota</taxon>
        <taxon>Saprolegniomycetes</taxon>
        <taxon>Saprolegniales</taxon>
        <taxon>Saprolegniaceae</taxon>
        <taxon>Saprolegnia</taxon>
    </lineage>
</organism>
<keyword evidence="3 8" id="KW-0812">Transmembrane</keyword>
<dbReference type="AlphaFoldDB" id="A0A067C6N7"/>
<keyword evidence="12" id="KW-1185">Reference proteome</keyword>
<protein>
    <recommendedName>
        <fullName evidence="10">GOLD domain-containing protein</fullName>
    </recommendedName>
</protein>
<reference evidence="11 12" key="1">
    <citation type="journal article" date="2013" name="PLoS Genet.">
        <title>Distinctive expansion of potential virulence genes in the genome of the oomycete fish pathogen Saprolegnia parasitica.</title>
        <authorList>
            <person name="Jiang R.H."/>
            <person name="de Bruijn I."/>
            <person name="Haas B.J."/>
            <person name="Belmonte R."/>
            <person name="Lobach L."/>
            <person name="Christie J."/>
            <person name="van den Ackerveken G."/>
            <person name="Bottin A."/>
            <person name="Bulone V."/>
            <person name="Diaz-Moreno S.M."/>
            <person name="Dumas B."/>
            <person name="Fan L."/>
            <person name="Gaulin E."/>
            <person name="Govers F."/>
            <person name="Grenville-Briggs L.J."/>
            <person name="Horner N.R."/>
            <person name="Levin J.Z."/>
            <person name="Mammella M."/>
            <person name="Meijer H.J."/>
            <person name="Morris P."/>
            <person name="Nusbaum C."/>
            <person name="Oome S."/>
            <person name="Phillips A.J."/>
            <person name="van Rooyen D."/>
            <person name="Rzeszutek E."/>
            <person name="Saraiva M."/>
            <person name="Secombes C.J."/>
            <person name="Seidl M.F."/>
            <person name="Snel B."/>
            <person name="Stassen J.H."/>
            <person name="Sykes S."/>
            <person name="Tripathy S."/>
            <person name="van den Berg H."/>
            <person name="Vega-Arreguin J.C."/>
            <person name="Wawra S."/>
            <person name="Young S.K."/>
            <person name="Zeng Q."/>
            <person name="Dieguez-Uribeondo J."/>
            <person name="Russ C."/>
            <person name="Tyler B.M."/>
            <person name="van West P."/>
        </authorList>
    </citation>
    <scope>NUCLEOTIDE SEQUENCE [LARGE SCALE GENOMIC DNA]</scope>
    <source>
        <strain evidence="11 12">CBS 223.65</strain>
    </source>
</reference>
<feature type="domain" description="GOLD" evidence="10">
    <location>
        <begin position="31"/>
        <end position="135"/>
    </location>
</feature>
<dbReference type="InterPro" id="IPR009038">
    <property type="entry name" value="GOLD_dom"/>
</dbReference>
<evidence type="ECO:0000256" key="6">
    <source>
        <dbReference type="ARBA" id="ARBA00023136"/>
    </source>
</evidence>
<keyword evidence="5" id="KW-1133">Transmembrane helix</keyword>
<feature type="signal peptide" evidence="9">
    <location>
        <begin position="1"/>
        <end position="21"/>
    </location>
</feature>
<evidence type="ECO:0000256" key="2">
    <source>
        <dbReference type="ARBA" id="ARBA00007104"/>
    </source>
</evidence>
<dbReference type="PANTHER" id="PTHR22811">
    <property type="entry name" value="TRANSMEMBRANE EMP24 DOMAIN-CONTAINING PROTEIN"/>
    <property type="match status" value="1"/>
</dbReference>
<dbReference type="SUPFAM" id="SSF101576">
    <property type="entry name" value="Supernatant protein factor (SPF), C-terminal domain"/>
    <property type="match status" value="1"/>
</dbReference>
<dbReference type="GeneID" id="24130741"/>
<dbReference type="GO" id="GO:0012505">
    <property type="term" value="C:endomembrane system"/>
    <property type="evidence" value="ECO:0007669"/>
    <property type="project" value="UniProtKB-SubCell"/>
</dbReference>
<dbReference type="OrthoDB" id="1929172at2759"/>
<comment type="subcellular location">
    <subcellularLocation>
        <location evidence="7">Endomembrane system</location>
        <topology evidence="7">Single-pass membrane protein</topology>
    </subcellularLocation>
    <subcellularLocation>
        <location evidence="1 8">Membrane</location>
        <topology evidence="1 8">Single-pass type I membrane protein</topology>
    </subcellularLocation>
</comment>
<dbReference type="VEuPathDB" id="FungiDB:SPRG_08524"/>
<evidence type="ECO:0000256" key="8">
    <source>
        <dbReference type="RuleBase" id="RU003827"/>
    </source>
</evidence>
<dbReference type="SMART" id="SM01190">
    <property type="entry name" value="EMP24_GP25L"/>
    <property type="match status" value="1"/>
</dbReference>
<dbReference type="Proteomes" id="UP000030745">
    <property type="component" value="Unassembled WGS sequence"/>
</dbReference>
<dbReference type="Pfam" id="PF01105">
    <property type="entry name" value="EMP24_GP25L"/>
    <property type="match status" value="1"/>
</dbReference>
<comment type="similarity">
    <text evidence="2 8">Belongs to the EMP24/GP25L family.</text>
</comment>
<accession>A0A067C6N7</accession>
<evidence type="ECO:0000256" key="5">
    <source>
        <dbReference type="ARBA" id="ARBA00022989"/>
    </source>
</evidence>
<name>A0A067C6N7_SAPPC</name>
<feature type="chain" id="PRO_5001634187" description="GOLD domain-containing protein" evidence="9">
    <location>
        <begin position="22"/>
        <end position="242"/>
    </location>
</feature>
<evidence type="ECO:0000313" key="12">
    <source>
        <dbReference type="Proteomes" id="UP000030745"/>
    </source>
</evidence>
<dbReference type="InterPro" id="IPR036598">
    <property type="entry name" value="GOLD_dom_sf"/>
</dbReference>
<sequence length="242" mass="27852">MAARNACMVAWLFLAMTMVSSLMVVVPGRSKECFIEYVKTKRTAFLRIAVVESQDLYDIRLTAYGPFATPPTEEQADMNFFNSLVTTTPPNENSNDVQHNGFNFDTEHRGGWYKFCLGNEHSSYEGKKVDFSTNFGLTKEDELGHEDEWEAATKQMHVETVKGSLEHLRELFDLIKYEQNYYLMRDKRHHKTAESNQSRIFWYTSIQVLLVAVVYGVQIRLLNQWFSGSGGLLSTTSSRQWA</sequence>
<evidence type="ECO:0000256" key="4">
    <source>
        <dbReference type="ARBA" id="ARBA00022729"/>
    </source>
</evidence>
<keyword evidence="6" id="KW-0472">Membrane</keyword>
<gene>
    <name evidence="11" type="ORF">SPRG_08524</name>
</gene>
<keyword evidence="4 9" id="KW-0732">Signal</keyword>